<reference evidence="2 3" key="1">
    <citation type="submission" date="2023-03" db="EMBL/GenBank/DDBJ databases">
        <title>Bacillus Genome Sequencing.</title>
        <authorList>
            <person name="Dunlap C."/>
        </authorList>
    </citation>
    <scope>NUCLEOTIDE SEQUENCE [LARGE SCALE GENOMIC DNA]</scope>
    <source>
        <strain evidence="2 3">B-59205</strain>
    </source>
</reference>
<keyword evidence="1" id="KW-0812">Transmembrane</keyword>
<dbReference type="AlphaFoldDB" id="A0AAW9NXV4"/>
<evidence type="ECO:0000313" key="3">
    <source>
        <dbReference type="Proteomes" id="UP001344888"/>
    </source>
</evidence>
<feature type="transmembrane region" description="Helical" evidence="1">
    <location>
        <begin position="43"/>
        <end position="62"/>
    </location>
</feature>
<feature type="transmembrane region" description="Helical" evidence="1">
    <location>
        <begin position="6"/>
        <end position="23"/>
    </location>
</feature>
<comment type="caution">
    <text evidence="2">The sequence shown here is derived from an EMBL/GenBank/DDBJ whole genome shotgun (WGS) entry which is preliminary data.</text>
</comment>
<name>A0AAW9NXV4_9BACL</name>
<organism evidence="2 3">
    <name type="scientific">Metasolibacillus meyeri</name>
    <dbReference type="NCBI Taxonomy" id="1071052"/>
    <lineage>
        <taxon>Bacteria</taxon>
        <taxon>Bacillati</taxon>
        <taxon>Bacillota</taxon>
        <taxon>Bacilli</taxon>
        <taxon>Bacillales</taxon>
        <taxon>Caryophanaceae</taxon>
        <taxon>Metasolibacillus</taxon>
    </lineage>
</organism>
<feature type="transmembrane region" description="Helical" evidence="1">
    <location>
        <begin position="68"/>
        <end position="86"/>
    </location>
</feature>
<dbReference type="RefSeq" id="WP_107839773.1">
    <property type="nucleotide sequence ID" value="NZ_JARSFG010000028.1"/>
</dbReference>
<sequence>MSNVLNFIFVFFIVVSFVFYFYYKTKQFRSTLPIRKKWYTAKAGVALGTFIIAFGLNATIIYPTSVGYGVAIVFTLIGAGLAYNNYKRARHEGKYVHEEFELNK</sequence>
<keyword evidence="1" id="KW-1133">Transmembrane helix</keyword>
<dbReference type="Proteomes" id="UP001344888">
    <property type="component" value="Unassembled WGS sequence"/>
</dbReference>
<dbReference type="Pfam" id="PF14007">
    <property type="entry name" value="YtpI"/>
    <property type="match status" value="1"/>
</dbReference>
<protein>
    <submittedName>
        <fullName evidence="2">YtpI family protein</fullName>
    </submittedName>
</protein>
<accession>A0AAW9NXV4</accession>
<keyword evidence="1" id="KW-0472">Membrane</keyword>
<dbReference type="EMBL" id="JARSFG010000028">
    <property type="protein sequence ID" value="MEC1180391.1"/>
    <property type="molecule type" value="Genomic_DNA"/>
</dbReference>
<proteinExistence type="predicted"/>
<dbReference type="InterPro" id="IPR025618">
    <property type="entry name" value="YtpI"/>
</dbReference>
<keyword evidence="3" id="KW-1185">Reference proteome</keyword>
<evidence type="ECO:0000313" key="2">
    <source>
        <dbReference type="EMBL" id="MEC1180391.1"/>
    </source>
</evidence>
<gene>
    <name evidence="2" type="ORF">P9B03_17995</name>
</gene>
<evidence type="ECO:0000256" key="1">
    <source>
        <dbReference type="SAM" id="Phobius"/>
    </source>
</evidence>